<comment type="caution">
    <text evidence="2">The sequence shown here is derived from an EMBL/GenBank/DDBJ whole genome shotgun (WGS) entry which is preliminary data.</text>
</comment>
<protein>
    <recommendedName>
        <fullName evidence="4">DUF4407 domain-containing protein</fullName>
    </recommendedName>
</protein>
<dbReference type="Proteomes" id="UP000215563">
    <property type="component" value="Unassembled WGS sequence"/>
</dbReference>
<keyword evidence="3" id="KW-1185">Reference proteome</keyword>
<proteinExistence type="predicted"/>
<dbReference type="RefSeq" id="WP_020631972.1">
    <property type="nucleotide sequence ID" value="NZ_KB913032.1"/>
</dbReference>
<keyword evidence="1" id="KW-1133">Transmembrane helix</keyword>
<reference evidence="2 3" key="1">
    <citation type="submission" date="2017-07" db="EMBL/GenBank/DDBJ databases">
        <title>Amycolatopsis alba DSM 44262 Genome sequencing and assembly.</title>
        <authorList>
            <person name="Kaur N."/>
            <person name="Mayilraj S."/>
        </authorList>
    </citation>
    <scope>NUCLEOTIDE SEQUENCE [LARGE SCALE GENOMIC DNA]</scope>
    <source>
        <strain evidence="2 3">DSM 44262</strain>
    </source>
</reference>
<accession>A0A229RYA1</accession>
<dbReference type="AlphaFoldDB" id="A0A229RYA1"/>
<feature type="transmembrane region" description="Helical" evidence="1">
    <location>
        <begin position="276"/>
        <end position="298"/>
    </location>
</feature>
<keyword evidence="1" id="KW-0812">Transmembrane</keyword>
<keyword evidence="1" id="KW-0472">Membrane</keyword>
<evidence type="ECO:0000313" key="3">
    <source>
        <dbReference type="Proteomes" id="UP000215563"/>
    </source>
</evidence>
<dbReference type="EMBL" id="NMQU01000032">
    <property type="protein sequence ID" value="OXM51630.1"/>
    <property type="molecule type" value="Genomic_DNA"/>
</dbReference>
<organism evidence="2 3">
    <name type="scientific">Amycolatopsis alba DSM 44262</name>
    <dbReference type="NCBI Taxonomy" id="1125972"/>
    <lineage>
        <taxon>Bacteria</taxon>
        <taxon>Bacillati</taxon>
        <taxon>Actinomycetota</taxon>
        <taxon>Actinomycetes</taxon>
        <taxon>Pseudonocardiales</taxon>
        <taxon>Pseudonocardiaceae</taxon>
        <taxon>Amycolatopsis</taxon>
    </lineage>
</organism>
<evidence type="ECO:0000313" key="2">
    <source>
        <dbReference type="EMBL" id="OXM51630.1"/>
    </source>
</evidence>
<evidence type="ECO:0000256" key="1">
    <source>
        <dbReference type="SAM" id="Phobius"/>
    </source>
</evidence>
<dbReference type="OrthoDB" id="594406at2"/>
<name>A0A229RYA1_AMYAL</name>
<sequence length="342" mass="37446">MASLRDAFTTSRANTTGKVRNDREACPFWLTASGSVLALVVSAAASVTVFYGFRLPSFLSLPLLVGWMVGKSALNSWAIAASGDPARRRLPGRRMALSLIEGLVVATASTLWFIAGGTWTPAEAAAVTGPELREERAELKALLEQKPPNPEADAEAVRLTRQVTETSDELRRAEQQVLCELDGTCGTGVRGRGLAYYMKVEYRDAVRRDFDGVSIQLEARKTELTGEAGRLRSAQDAAGVRLLVIDRTLAAAAPRNEQPTSATLDSFLRERGTSFLVIYLGAFFSFFVVDWLLLAFLVRLGRRRDEPWKLGVRKPDGETGIPWHRYVKGRNGSSAEPDGEAR</sequence>
<gene>
    <name evidence="2" type="ORF">CFP75_12675</name>
</gene>
<feature type="transmembrane region" description="Helical" evidence="1">
    <location>
        <begin position="28"/>
        <end position="53"/>
    </location>
</feature>
<feature type="transmembrane region" description="Helical" evidence="1">
    <location>
        <begin position="95"/>
        <end position="115"/>
    </location>
</feature>
<evidence type="ECO:0008006" key="4">
    <source>
        <dbReference type="Google" id="ProtNLM"/>
    </source>
</evidence>
<feature type="transmembrane region" description="Helical" evidence="1">
    <location>
        <begin position="59"/>
        <end position="83"/>
    </location>
</feature>